<dbReference type="RefSeq" id="YP_008083080.1">
    <property type="nucleotide sequence ID" value="NC_021471.1"/>
</dbReference>
<protein>
    <submittedName>
        <fullName evidence="1">Uncharacterized protein</fullName>
    </submittedName>
</protein>
<keyword evidence="2" id="KW-1185">Reference proteome</keyword>
<dbReference type="KEGG" id="vg:16151511"/>
<evidence type="ECO:0000313" key="1">
    <source>
        <dbReference type="EMBL" id="AGC34575.1"/>
    </source>
</evidence>
<dbReference type="Proteomes" id="UP000014319">
    <property type="component" value="Genome"/>
</dbReference>
<organism evidence="1 2">
    <name type="scientific">Haloarcula sinaiiensis tailed virus 1</name>
    <dbReference type="NCBI Taxonomy" id="1262530"/>
    <lineage>
        <taxon>Viruses</taxon>
        <taxon>Duplodnaviria</taxon>
        <taxon>Heunggongvirae</taxon>
        <taxon>Uroviricota</taxon>
        <taxon>Caudoviricetes</taxon>
        <taxon>Kirjokansivirales</taxon>
        <taxon>Shortaselviridae</taxon>
        <taxon>Lonfivirus</taxon>
        <taxon>Lonfivirus codicilli</taxon>
        <taxon>Lonfivirus HSTV1</taxon>
    </lineage>
</organism>
<proteinExistence type="predicted"/>
<evidence type="ECO:0000313" key="2">
    <source>
        <dbReference type="Proteomes" id="UP000014319"/>
    </source>
</evidence>
<gene>
    <name evidence="1" type="primary">30</name>
    <name evidence="1" type="ORF">HSTV1_30</name>
</gene>
<dbReference type="EMBL" id="KC117378">
    <property type="protein sequence ID" value="AGC34575.1"/>
    <property type="molecule type" value="Genomic_DNA"/>
</dbReference>
<name>R9QTN2_9CAUD</name>
<sequence>MQRNDYAKWTAVSRRQALLGIGTLAAGGGSLAVAMSEPGAAQVSVDSFSVSDSDMATEQADPVVDVSLGYSYDAGNNPVADLRFELLVGGDVVASDELTTDKTTFDGTTELSGRAVDASAWEQSDFAPDVASAVERDVTVAVRFAVLASDGSVIVEDSKSDTATVKISHPQEVRLVASVGGSGTIANGE</sequence>
<accession>R9QTN2</accession>
<dbReference type="GeneID" id="16151511"/>
<reference evidence="1 2" key="1">
    <citation type="journal article" date="2013" name="Proc. Natl. Acad. Sci. U.S.A.">
        <title>Structure of the archaeal head-tailed virus HSTV-1 completes the HK97 fold story.</title>
        <authorList>
            <person name="Pietila M.K."/>
            <person name="Laurinmaki P."/>
            <person name="Russell D.A."/>
            <person name="Ko C.C."/>
            <person name="Jacobs-Sera D."/>
            <person name="Hendrix R.W."/>
            <person name="Bamford D.H."/>
            <person name="Butcher S.J."/>
        </authorList>
    </citation>
    <scope>NUCLEOTIDE SEQUENCE [LARGE SCALE GENOMIC DNA]</scope>
</reference>